<comment type="caution">
    <text evidence="5">The sequence shown here is derived from an EMBL/GenBank/DDBJ whole genome shotgun (WGS) entry which is preliminary data.</text>
</comment>
<keyword evidence="1" id="KW-0547">Nucleotide-binding</keyword>
<dbReference type="InterPro" id="IPR027417">
    <property type="entry name" value="P-loop_NTPase"/>
</dbReference>
<dbReference type="InterPro" id="IPR036388">
    <property type="entry name" value="WH-like_DNA-bd_sf"/>
</dbReference>
<sequence length="897" mass="94201">MLHGRAAERAAITQLLDEAWSSRGGALVLRGEPGTGKSALLADAVANAEGMRVLRTQGVESESPLAFAALQRLLRPVTPLLGRLPARQARALGAAVGKEDEADTDRFLAFLGALSLLAEVAGDAPVLAVVDDAHWLDDASAAALLFVARRVAAERVALLFGTRPDGFDDVDLPTRTVAGLDHDAALALLAERSGVAVPAEVGEGLVARTGGNPLALVELPGALSAAQLAGRAPMPPRLPVTEGVERVFLDRARRLPEPARTLLLVAAADDSGRIGTVRRAAATLGAGDDALDAAERSGLIRVDGGEIALRHPLVRSAVHGAATSAARRRVHRALAAVTDDDRRAWHLAAAAEDVDEAVAADLERVADRARGRGGQEAASAALERAAELTPAVGDERGRRRYAAALAAWSAGRPVRARALADTALAEVSDPHLRADVGLLRARVEWNTGSLSLGRRMVLAVARDVAALDPDRARELAMFGAAMASFAAAPDAGADLDPEAVPPACEGDARARCFDGLRYGLAAVPRGDWPAVAVHLQDAVAVGDRFTDAEQDLVPNLVLAGMHLQDDEAVLRYGTLLLDRARDSGSPSLVLYALTRRLGAPIATGRWSAARADVAEARQLADRIGLPSLAILPAAYDALLAALRGDGTDDLVAEVERLSAHPTGSTGNLAGDLVAWVRGVVEARPDAALVHLEQMSLSVARHLAAVDRLEAAVRAGRPDTAAAWADELASFAAATGSSWAAAVASHGRALVADADDAEALFRSALRHHALSPRRVDAARTRLAYGEHLRRARRRVDARTHLRAALAVFEEVGAEPWAQRARQELRASGESARRRGGAGTPQLTPQELQVATLVAQGRSNRDVAGQLFVSPRTVDFHLRNVFTKLGVSSRGELGRVVPQ</sequence>
<dbReference type="Pfam" id="PF13191">
    <property type="entry name" value="AAA_16"/>
    <property type="match status" value="1"/>
</dbReference>
<evidence type="ECO:0000256" key="3">
    <source>
        <dbReference type="SAM" id="MobiDB-lite"/>
    </source>
</evidence>
<keyword evidence="2" id="KW-0067">ATP-binding</keyword>
<dbReference type="GO" id="GO:0006355">
    <property type="term" value="P:regulation of DNA-templated transcription"/>
    <property type="evidence" value="ECO:0007669"/>
    <property type="project" value="InterPro"/>
</dbReference>
<dbReference type="GO" id="GO:0004016">
    <property type="term" value="F:adenylate cyclase activity"/>
    <property type="evidence" value="ECO:0007669"/>
    <property type="project" value="TreeGrafter"/>
</dbReference>
<dbReference type="EMBL" id="QEKW01000001">
    <property type="protein sequence ID" value="PVZ14625.1"/>
    <property type="molecule type" value="Genomic_DNA"/>
</dbReference>
<feature type="compositionally biased region" description="Basic and acidic residues" evidence="3">
    <location>
        <begin position="822"/>
        <end position="831"/>
    </location>
</feature>
<evidence type="ECO:0000313" key="6">
    <source>
        <dbReference type="Proteomes" id="UP000245639"/>
    </source>
</evidence>
<evidence type="ECO:0000256" key="1">
    <source>
        <dbReference type="ARBA" id="ARBA00022741"/>
    </source>
</evidence>
<protein>
    <submittedName>
        <fullName evidence="5">Regulatory LuxR family protein</fullName>
    </submittedName>
</protein>
<dbReference type="PANTHER" id="PTHR16305:SF35">
    <property type="entry name" value="TRANSCRIPTIONAL ACTIVATOR DOMAIN"/>
    <property type="match status" value="1"/>
</dbReference>
<dbReference type="GO" id="GO:0003677">
    <property type="term" value="F:DNA binding"/>
    <property type="evidence" value="ECO:0007669"/>
    <property type="project" value="InterPro"/>
</dbReference>
<dbReference type="Gene3D" id="1.10.10.10">
    <property type="entry name" value="Winged helix-like DNA-binding domain superfamily/Winged helix DNA-binding domain"/>
    <property type="match status" value="1"/>
</dbReference>
<gene>
    <name evidence="5" type="ORF">C8D89_101492</name>
</gene>
<feature type="region of interest" description="Disordered" evidence="3">
    <location>
        <begin position="822"/>
        <end position="844"/>
    </location>
</feature>
<dbReference type="PROSITE" id="PS50043">
    <property type="entry name" value="HTH_LUXR_2"/>
    <property type="match status" value="1"/>
</dbReference>
<organism evidence="5 6">
    <name type="scientific">Actinomycetospora cinnamomea</name>
    <dbReference type="NCBI Taxonomy" id="663609"/>
    <lineage>
        <taxon>Bacteria</taxon>
        <taxon>Bacillati</taxon>
        <taxon>Actinomycetota</taxon>
        <taxon>Actinomycetes</taxon>
        <taxon>Pseudonocardiales</taxon>
        <taxon>Pseudonocardiaceae</taxon>
        <taxon>Actinomycetospora</taxon>
    </lineage>
</organism>
<dbReference type="CDD" id="cd06170">
    <property type="entry name" value="LuxR_C_like"/>
    <property type="match status" value="1"/>
</dbReference>
<evidence type="ECO:0000259" key="4">
    <source>
        <dbReference type="PROSITE" id="PS50043"/>
    </source>
</evidence>
<accession>A0A2U1FR12</accession>
<dbReference type="InterPro" id="IPR000792">
    <property type="entry name" value="Tscrpt_reg_LuxR_C"/>
</dbReference>
<dbReference type="SUPFAM" id="SSF52540">
    <property type="entry name" value="P-loop containing nucleoside triphosphate hydrolases"/>
    <property type="match status" value="1"/>
</dbReference>
<keyword evidence="6" id="KW-1185">Reference proteome</keyword>
<dbReference type="InterPro" id="IPR041664">
    <property type="entry name" value="AAA_16"/>
</dbReference>
<proteinExistence type="predicted"/>
<dbReference type="Proteomes" id="UP000245639">
    <property type="component" value="Unassembled WGS sequence"/>
</dbReference>
<name>A0A2U1FR12_9PSEU</name>
<dbReference type="RefSeq" id="WP_116706446.1">
    <property type="nucleotide sequence ID" value="NZ_QEKW01000001.1"/>
</dbReference>
<dbReference type="PROSITE" id="PS00622">
    <property type="entry name" value="HTH_LUXR_1"/>
    <property type="match status" value="1"/>
</dbReference>
<dbReference type="PANTHER" id="PTHR16305">
    <property type="entry name" value="TESTICULAR SOLUBLE ADENYLYL CYCLASE"/>
    <property type="match status" value="1"/>
</dbReference>
<dbReference type="SMART" id="SM00421">
    <property type="entry name" value="HTH_LUXR"/>
    <property type="match status" value="1"/>
</dbReference>
<dbReference type="Pfam" id="PF00196">
    <property type="entry name" value="GerE"/>
    <property type="match status" value="1"/>
</dbReference>
<dbReference type="GO" id="GO:0005737">
    <property type="term" value="C:cytoplasm"/>
    <property type="evidence" value="ECO:0007669"/>
    <property type="project" value="TreeGrafter"/>
</dbReference>
<feature type="domain" description="HTH luxR-type" evidence="4">
    <location>
        <begin position="834"/>
        <end position="897"/>
    </location>
</feature>
<dbReference type="GO" id="GO:0005524">
    <property type="term" value="F:ATP binding"/>
    <property type="evidence" value="ECO:0007669"/>
    <property type="project" value="UniProtKB-KW"/>
</dbReference>
<dbReference type="SUPFAM" id="SSF46894">
    <property type="entry name" value="C-terminal effector domain of the bipartite response regulators"/>
    <property type="match status" value="1"/>
</dbReference>
<evidence type="ECO:0000256" key="2">
    <source>
        <dbReference type="ARBA" id="ARBA00022840"/>
    </source>
</evidence>
<dbReference type="InterPro" id="IPR016032">
    <property type="entry name" value="Sig_transdc_resp-reg_C-effctor"/>
</dbReference>
<reference evidence="5 6" key="1">
    <citation type="submission" date="2018-04" db="EMBL/GenBank/DDBJ databases">
        <title>Genomic Encyclopedia of Type Strains, Phase IV (KMG-IV): sequencing the most valuable type-strain genomes for metagenomic binning, comparative biology and taxonomic classification.</title>
        <authorList>
            <person name="Goeker M."/>
        </authorList>
    </citation>
    <scope>NUCLEOTIDE SEQUENCE [LARGE SCALE GENOMIC DNA]</scope>
    <source>
        <strain evidence="5 6">DSM 45771</strain>
    </source>
</reference>
<dbReference type="AlphaFoldDB" id="A0A2U1FR12"/>
<dbReference type="OrthoDB" id="3656034at2"/>
<evidence type="ECO:0000313" key="5">
    <source>
        <dbReference type="EMBL" id="PVZ14625.1"/>
    </source>
</evidence>
<dbReference type="PRINTS" id="PR00038">
    <property type="entry name" value="HTHLUXR"/>
</dbReference>